<name>A0A1I8FGG2_9PLAT</name>
<keyword evidence="2" id="KW-1185">Reference proteome</keyword>
<feature type="region of interest" description="Disordered" evidence="1">
    <location>
        <begin position="370"/>
        <end position="389"/>
    </location>
</feature>
<dbReference type="Proteomes" id="UP000095280">
    <property type="component" value="Unplaced"/>
</dbReference>
<accession>A0A1I8FGG2</accession>
<protein>
    <submittedName>
        <fullName evidence="3">RUN domain-containing protein</fullName>
    </submittedName>
</protein>
<proteinExistence type="predicted"/>
<evidence type="ECO:0000313" key="2">
    <source>
        <dbReference type="Proteomes" id="UP000095280"/>
    </source>
</evidence>
<organism evidence="2 3">
    <name type="scientific">Macrostomum lignano</name>
    <dbReference type="NCBI Taxonomy" id="282301"/>
    <lineage>
        <taxon>Eukaryota</taxon>
        <taxon>Metazoa</taxon>
        <taxon>Spiralia</taxon>
        <taxon>Lophotrochozoa</taxon>
        <taxon>Platyhelminthes</taxon>
        <taxon>Rhabditophora</taxon>
        <taxon>Macrostomorpha</taxon>
        <taxon>Macrostomida</taxon>
        <taxon>Macrostomidae</taxon>
        <taxon>Macrostomum</taxon>
    </lineage>
</organism>
<evidence type="ECO:0000256" key="1">
    <source>
        <dbReference type="SAM" id="MobiDB-lite"/>
    </source>
</evidence>
<evidence type="ECO:0000313" key="3">
    <source>
        <dbReference type="WBParaSite" id="maker-unitig_33005-snap-gene-0.2-mRNA-1"/>
    </source>
</evidence>
<feature type="compositionally biased region" description="Basic and acidic residues" evidence="1">
    <location>
        <begin position="378"/>
        <end position="387"/>
    </location>
</feature>
<dbReference type="AlphaFoldDB" id="A0A1I8FGG2"/>
<reference evidence="3" key="1">
    <citation type="submission" date="2016-11" db="UniProtKB">
        <authorList>
            <consortium name="WormBaseParasite"/>
        </authorList>
    </citation>
    <scope>IDENTIFICATION</scope>
</reference>
<dbReference type="WBParaSite" id="maker-unitig_33005-snap-gene-0.2-mRNA-1">
    <property type="protein sequence ID" value="maker-unitig_33005-snap-gene-0.2-mRNA-1"/>
    <property type="gene ID" value="maker-unitig_33005-snap-gene-0.2"/>
</dbReference>
<sequence length="414" mass="46049">FQPDAKYVVRTPCSKTDWPRSSAAKLIKDEHEDHVTECHGPGGTASWPPTPDPLPVFPGHQKPISAHTAASSTGCASTFVALWHSLNTQPGQRLGSYIRPRLRSFSWRRRPGVKSQLTTGCCWTSRLRDGSAVLICSSSPSRGSCSAHFKALVTGAAPFHRERGRDEWRWLNLVRLLHLMGTWLTELRTSPGGNRSQREDFCELVFHGCNEYDELFQLLNRGLWRLRHAAHGRVSGRGSGAIFPLTKEAGHDRDLLVMELYATKVAEVSKNAPCELGHLSCFKDPLVQSWLHHQTERVRCQQLRPADFADDYNCGSHDERSSRTLRRLVRVGGFLVGKWPGRRRGPQSSRTMKAFSNRGLCENKFSQLMQPEGSTAGKSDRRSDKGRVSAATLSRFERGLCQGVPEDSGAPAGG</sequence>